<feature type="active site" description="Proton donor" evidence="12">
    <location>
        <position position="129"/>
    </location>
</feature>
<dbReference type="InterPro" id="IPR013785">
    <property type="entry name" value="Aldolase_TIM"/>
</dbReference>
<dbReference type="Gene3D" id="3.20.20.70">
    <property type="entry name" value="Aldolase class I"/>
    <property type="match status" value="1"/>
</dbReference>
<evidence type="ECO:0000256" key="14">
    <source>
        <dbReference type="RuleBase" id="RU003658"/>
    </source>
</evidence>
<dbReference type="InterPro" id="IPR006063">
    <property type="entry name" value="HisA_bact_arch"/>
</dbReference>
<evidence type="ECO:0000256" key="9">
    <source>
        <dbReference type="ARBA" id="ARBA00023102"/>
    </source>
</evidence>
<evidence type="ECO:0000313" key="16">
    <source>
        <dbReference type="Proteomes" id="UP000184241"/>
    </source>
</evidence>
<evidence type="ECO:0000256" key="13">
    <source>
        <dbReference type="RuleBase" id="RU003657"/>
    </source>
</evidence>
<evidence type="ECO:0000256" key="10">
    <source>
        <dbReference type="ARBA" id="ARBA00023235"/>
    </source>
</evidence>
<feature type="active site" description="Proton acceptor" evidence="12">
    <location>
        <position position="8"/>
    </location>
</feature>
<dbReference type="CDD" id="cd04732">
    <property type="entry name" value="HisA"/>
    <property type="match status" value="1"/>
</dbReference>
<dbReference type="InterPro" id="IPR011060">
    <property type="entry name" value="RibuloseP-bd_barrel"/>
</dbReference>
<sequence length="241" mass="26005">MIILPAIDIRGGKAVRLYQGDYTKEEVVAKDIYEQAKEFQKLGATHLHLVDLDGAKQGAGINEEIILKLAKTVDMSIEVGGGIRTLDRIDKLLGNGIDKVILGTAAMEQEDLVKAALAKYAERIIVGVDARNGKVCGNGWLSESDLDYIDFTKKMADLGVDNVIVTDISRDGTLQGANIEMLKTLSEKVDIKITASGGVKDIEDIKKLKESGIYAAITGKAIYSGELSLKEALEVGGEYAY</sequence>
<comment type="similarity">
    <text evidence="4 12 13">Belongs to the HisA/HisF family.</text>
</comment>
<gene>
    <name evidence="12" type="primary">hisA</name>
    <name evidence="15" type="ORF">SAMN02745941_01299</name>
</gene>
<dbReference type="GO" id="GO:0000162">
    <property type="term" value="P:L-tryptophan biosynthetic process"/>
    <property type="evidence" value="ECO:0007669"/>
    <property type="project" value="TreeGrafter"/>
</dbReference>
<evidence type="ECO:0000256" key="4">
    <source>
        <dbReference type="ARBA" id="ARBA00009667"/>
    </source>
</evidence>
<dbReference type="FunFam" id="3.20.20.70:FF:000009">
    <property type="entry name" value="1-(5-phosphoribosyl)-5-[(5-phosphoribosylamino)methylideneamino] imidazole-4-carboxamide isomerase"/>
    <property type="match status" value="1"/>
</dbReference>
<dbReference type="Pfam" id="PF00977">
    <property type="entry name" value="His_biosynth"/>
    <property type="match status" value="1"/>
</dbReference>
<comment type="pathway">
    <text evidence="3 12 14">Amino-acid biosynthesis; L-histidine biosynthesis; L-histidine from 5-phospho-alpha-D-ribose 1-diphosphate: step 4/9.</text>
</comment>
<dbReference type="InterPro" id="IPR023016">
    <property type="entry name" value="HisA/PriA"/>
</dbReference>
<dbReference type="GO" id="GO:0003949">
    <property type="term" value="F:1-(5-phosphoribosyl)-5-[(5-phosphoribosylamino)methylideneamino]imidazole-4-carboxamide isomerase activity"/>
    <property type="evidence" value="ECO:0007669"/>
    <property type="project" value="UniProtKB-UniRule"/>
</dbReference>
<organism evidence="15 16">
    <name type="scientific">Clostridium intestinale DSM 6191</name>
    <dbReference type="NCBI Taxonomy" id="1121320"/>
    <lineage>
        <taxon>Bacteria</taxon>
        <taxon>Bacillati</taxon>
        <taxon>Bacillota</taxon>
        <taxon>Clostridia</taxon>
        <taxon>Eubacteriales</taxon>
        <taxon>Clostridiaceae</taxon>
        <taxon>Clostridium</taxon>
    </lineage>
</organism>
<protein>
    <recommendedName>
        <fullName evidence="6 12">1-(5-phosphoribosyl)-5-[(5-phosphoribosylamino)methylideneamino] imidazole-4-carboxamide isomerase</fullName>
        <ecNumber evidence="5 12">5.3.1.16</ecNumber>
    </recommendedName>
    <alternativeName>
        <fullName evidence="11 12">Phosphoribosylformimino-5-aminoimidazole carboxamide ribotide isomerase</fullName>
    </alternativeName>
</protein>
<keyword evidence="7 12" id="KW-0963">Cytoplasm</keyword>
<dbReference type="EMBL" id="FQXU01000004">
    <property type="protein sequence ID" value="SHH91969.1"/>
    <property type="molecule type" value="Genomic_DNA"/>
</dbReference>
<dbReference type="HAMAP" id="MF_01014">
    <property type="entry name" value="HisA"/>
    <property type="match status" value="1"/>
</dbReference>
<accession>A0A1M5WWI9</accession>
<keyword evidence="10 12" id="KW-0413">Isomerase</keyword>
<evidence type="ECO:0000256" key="6">
    <source>
        <dbReference type="ARBA" id="ARBA00018464"/>
    </source>
</evidence>
<dbReference type="SUPFAM" id="SSF51366">
    <property type="entry name" value="Ribulose-phoshate binding barrel"/>
    <property type="match status" value="1"/>
</dbReference>
<dbReference type="AlphaFoldDB" id="A0A1M5WWI9"/>
<evidence type="ECO:0000256" key="12">
    <source>
        <dbReference type="HAMAP-Rule" id="MF_01014"/>
    </source>
</evidence>
<dbReference type="GO" id="GO:0000105">
    <property type="term" value="P:L-histidine biosynthetic process"/>
    <property type="evidence" value="ECO:0007669"/>
    <property type="project" value="UniProtKB-UniRule"/>
</dbReference>
<dbReference type="EC" id="5.3.1.16" evidence="5 12"/>
<evidence type="ECO:0000313" key="15">
    <source>
        <dbReference type="EMBL" id="SHH91969.1"/>
    </source>
</evidence>
<evidence type="ECO:0000256" key="8">
    <source>
        <dbReference type="ARBA" id="ARBA00022605"/>
    </source>
</evidence>
<comment type="catalytic activity">
    <reaction evidence="1 12 14">
        <text>1-(5-phospho-beta-D-ribosyl)-5-[(5-phospho-beta-D-ribosylamino)methylideneamino]imidazole-4-carboxamide = 5-[(5-phospho-1-deoxy-D-ribulos-1-ylimino)methylamino]-1-(5-phospho-beta-D-ribosyl)imidazole-4-carboxamide</text>
        <dbReference type="Rhea" id="RHEA:15469"/>
        <dbReference type="ChEBI" id="CHEBI:58435"/>
        <dbReference type="ChEBI" id="CHEBI:58525"/>
        <dbReference type="EC" id="5.3.1.16"/>
    </reaction>
</comment>
<dbReference type="InterPro" id="IPR006062">
    <property type="entry name" value="His_biosynth"/>
</dbReference>
<evidence type="ECO:0000256" key="5">
    <source>
        <dbReference type="ARBA" id="ARBA00012550"/>
    </source>
</evidence>
<keyword evidence="9 12" id="KW-0368">Histidine biosynthesis</keyword>
<keyword evidence="8 12" id="KW-0028">Amino-acid biosynthesis</keyword>
<dbReference type="PANTHER" id="PTHR43090:SF2">
    <property type="entry name" value="1-(5-PHOSPHORIBOSYL)-5-[(5-PHOSPHORIBOSYLAMINO)METHYLIDENEAMINO] IMIDAZOLE-4-CARBOXAMIDE ISOMERASE"/>
    <property type="match status" value="1"/>
</dbReference>
<proteinExistence type="inferred from homology"/>
<evidence type="ECO:0000256" key="7">
    <source>
        <dbReference type="ARBA" id="ARBA00022490"/>
    </source>
</evidence>
<evidence type="ECO:0000256" key="3">
    <source>
        <dbReference type="ARBA" id="ARBA00005133"/>
    </source>
</evidence>
<comment type="subcellular location">
    <subcellularLocation>
        <location evidence="2 12 14">Cytoplasm</location>
    </subcellularLocation>
</comment>
<name>A0A1M5WWI9_9CLOT</name>
<evidence type="ECO:0000256" key="2">
    <source>
        <dbReference type="ARBA" id="ARBA00004496"/>
    </source>
</evidence>
<dbReference type="GO" id="GO:0005737">
    <property type="term" value="C:cytoplasm"/>
    <property type="evidence" value="ECO:0007669"/>
    <property type="project" value="UniProtKB-SubCell"/>
</dbReference>
<reference evidence="15 16" key="1">
    <citation type="submission" date="2016-11" db="EMBL/GenBank/DDBJ databases">
        <authorList>
            <person name="Jaros S."/>
            <person name="Januszkiewicz K."/>
            <person name="Wedrychowicz H."/>
        </authorList>
    </citation>
    <scope>NUCLEOTIDE SEQUENCE [LARGE SCALE GENOMIC DNA]</scope>
    <source>
        <strain evidence="15 16">DSM 6191</strain>
    </source>
</reference>
<dbReference type="InterPro" id="IPR044524">
    <property type="entry name" value="Isoase_HisA-like"/>
</dbReference>
<dbReference type="NCBIfam" id="TIGR00007">
    <property type="entry name" value="1-(5-phosphoribosyl)-5-[(5-phosphoribosylamino)methylideneamino]imidazole-4-carboxamide isomerase"/>
    <property type="match status" value="1"/>
</dbReference>
<evidence type="ECO:0000256" key="11">
    <source>
        <dbReference type="ARBA" id="ARBA00030547"/>
    </source>
</evidence>
<dbReference type="RefSeq" id="WP_073017862.1">
    <property type="nucleotide sequence ID" value="NZ_FQXU01000004.1"/>
</dbReference>
<dbReference type="PANTHER" id="PTHR43090">
    <property type="entry name" value="1-(5-PHOSPHORIBOSYL)-5-[(5-PHOSPHORIBOSYLAMINO)METHYLIDENEAMINO] IMIDAZOLE-4-CARBOXAMIDE ISOMERASE"/>
    <property type="match status" value="1"/>
</dbReference>
<evidence type="ECO:0000256" key="1">
    <source>
        <dbReference type="ARBA" id="ARBA00000901"/>
    </source>
</evidence>
<dbReference type="Proteomes" id="UP000184241">
    <property type="component" value="Unassembled WGS sequence"/>
</dbReference>
<dbReference type="UniPathway" id="UPA00031">
    <property type="reaction ID" value="UER00009"/>
</dbReference>